<comment type="caution">
    <text evidence="1">The sequence shown here is derived from an EMBL/GenBank/DDBJ whole genome shotgun (WGS) entry which is preliminary data.</text>
</comment>
<organism evidence="1 2">
    <name type="scientific">Racocetra persica</name>
    <dbReference type="NCBI Taxonomy" id="160502"/>
    <lineage>
        <taxon>Eukaryota</taxon>
        <taxon>Fungi</taxon>
        <taxon>Fungi incertae sedis</taxon>
        <taxon>Mucoromycota</taxon>
        <taxon>Glomeromycotina</taxon>
        <taxon>Glomeromycetes</taxon>
        <taxon>Diversisporales</taxon>
        <taxon>Gigasporaceae</taxon>
        <taxon>Racocetra</taxon>
    </lineage>
</organism>
<keyword evidence="2" id="KW-1185">Reference proteome</keyword>
<name>A0ACA9QJA7_9GLOM</name>
<protein>
    <submittedName>
        <fullName evidence="1">16361_t:CDS:1</fullName>
    </submittedName>
</protein>
<sequence length="177" mass="19678">GTISIMQEFLDSSIRGIPGIMRAHAEKVRRHKIKDDGSFVEEDTFVINTVGKNLYEISFHPAIDTSTMISSSVGEAYRLFGVEAACTKIVTETKAFMEDNTPNLRHLYLYAYEMTRTGKVTIKKATLEGAQNHIYGIAAHQLLGAIPEIGTMYNSVVIDEDFLKKNLKSSDSILDSL</sequence>
<accession>A0ACA9QJA7</accession>
<dbReference type="EMBL" id="CAJVQC010033626">
    <property type="protein sequence ID" value="CAG8754427.1"/>
    <property type="molecule type" value="Genomic_DNA"/>
</dbReference>
<feature type="non-terminal residue" evidence="1">
    <location>
        <position position="1"/>
    </location>
</feature>
<proteinExistence type="predicted"/>
<evidence type="ECO:0000313" key="1">
    <source>
        <dbReference type="EMBL" id="CAG8754427.1"/>
    </source>
</evidence>
<dbReference type="Proteomes" id="UP000789920">
    <property type="component" value="Unassembled WGS sequence"/>
</dbReference>
<reference evidence="1" key="1">
    <citation type="submission" date="2021-06" db="EMBL/GenBank/DDBJ databases">
        <authorList>
            <person name="Kallberg Y."/>
            <person name="Tangrot J."/>
            <person name="Rosling A."/>
        </authorList>
    </citation>
    <scope>NUCLEOTIDE SEQUENCE</scope>
    <source>
        <strain evidence="1">MA461A</strain>
    </source>
</reference>
<gene>
    <name evidence="1" type="ORF">RPERSI_LOCUS14529</name>
</gene>
<evidence type="ECO:0000313" key="2">
    <source>
        <dbReference type="Proteomes" id="UP000789920"/>
    </source>
</evidence>